<evidence type="ECO:0000313" key="1">
    <source>
        <dbReference type="EMBL" id="MBI2465686.1"/>
    </source>
</evidence>
<accession>A0A931YD42</accession>
<organism evidence="1 2">
    <name type="scientific">Candidatus Sungiibacteriota bacterium</name>
    <dbReference type="NCBI Taxonomy" id="2750080"/>
    <lineage>
        <taxon>Bacteria</taxon>
        <taxon>Candidatus Sungiibacteriota</taxon>
    </lineage>
</organism>
<gene>
    <name evidence="1" type="ORF">HYV66_00410</name>
</gene>
<protein>
    <submittedName>
        <fullName evidence="1">Nucleotidyl transferase AbiEii/AbiGii toxin family protein</fullName>
    </submittedName>
</protein>
<reference evidence="1" key="1">
    <citation type="submission" date="2020-07" db="EMBL/GenBank/DDBJ databases">
        <title>Huge and variable diversity of episymbiotic CPR bacteria and DPANN archaea in groundwater ecosystems.</title>
        <authorList>
            <person name="He C.Y."/>
            <person name="Keren R."/>
            <person name="Whittaker M."/>
            <person name="Farag I.F."/>
            <person name="Doudna J."/>
            <person name="Cate J.H.D."/>
            <person name="Banfield J.F."/>
        </authorList>
    </citation>
    <scope>NUCLEOTIDE SEQUENCE</scope>
    <source>
        <strain evidence="1">NC_groundwater_418_Ag_B-0.1um_45_10</strain>
    </source>
</reference>
<comment type="caution">
    <text evidence="1">The sequence shown here is derived from an EMBL/GenBank/DDBJ whole genome shotgun (WGS) entry which is preliminary data.</text>
</comment>
<evidence type="ECO:0000313" key="2">
    <source>
        <dbReference type="Proteomes" id="UP000709672"/>
    </source>
</evidence>
<proteinExistence type="predicted"/>
<name>A0A931YD42_9BACT</name>
<keyword evidence="1" id="KW-0808">Transferase</keyword>
<dbReference type="AlphaFoldDB" id="A0A931YD42"/>
<dbReference type="InterPro" id="IPR014942">
    <property type="entry name" value="AbiEii"/>
</dbReference>
<dbReference type="Pfam" id="PF08843">
    <property type="entry name" value="AbiEii"/>
    <property type="match status" value="1"/>
</dbReference>
<dbReference type="EMBL" id="JACPHQ010000003">
    <property type="protein sequence ID" value="MBI2465686.1"/>
    <property type="molecule type" value="Genomic_DNA"/>
</dbReference>
<dbReference type="GO" id="GO:0016740">
    <property type="term" value="F:transferase activity"/>
    <property type="evidence" value="ECO:0007669"/>
    <property type="project" value="UniProtKB-KW"/>
</dbReference>
<dbReference type="Gene3D" id="3.10.450.620">
    <property type="entry name" value="JHP933, nucleotidyltransferase-like core domain"/>
    <property type="match status" value="1"/>
</dbReference>
<sequence length="158" mass="18349">MASKIKILTAEQEKFLDLISQDSYFCKKFYLTGGTALAAFYLFHRLSEDIDLFSKEDINLLAVKAFVGKVQKELKLEKIDYRQFLGLHTFQLFFPNKKILKIDFNYYPFEQIELGIKYKNIKIDSVLDIAVNKVQTIAMQPRSRDFIDNHAPSPSACH</sequence>
<dbReference type="Proteomes" id="UP000709672">
    <property type="component" value="Unassembled WGS sequence"/>
</dbReference>